<dbReference type="Proteomes" id="UP000836402">
    <property type="component" value="Unassembled WGS sequence"/>
</dbReference>
<keyword evidence="5" id="KW-1185">Reference proteome</keyword>
<reference evidence="3" key="1">
    <citation type="submission" date="2016-04" db="EMBL/GenBank/DDBJ databases">
        <authorList>
            <person name="Nguyen H.D."/>
            <person name="Kesanakurti P."/>
            <person name="Cullis J."/>
            <person name="Levesque C.A."/>
            <person name="Hambleton S."/>
        </authorList>
    </citation>
    <scope>NUCLEOTIDE SEQUENCE</scope>
    <source>
        <strain evidence="3">DAOMC 238032</strain>
    </source>
</reference>
<dbReference type="PANTHER" id="PTHR28244">
    <property type="entry name" value="RNA POLYMERASE I-SPECIFIC TRANSCRIPTION INITIATION FACTOR RRN11"/>
    <property type="match status" value="1"/>
</dbReference>
<reference evidence="2" key="3">
    <citation type="submission" date="2020-10" db="EMBL/GenBank/DDBJ databases">
        <authorList>
            <person name="Sedaghatjoo S."/>
        </authorList>
    </citation>
    <scope>NUCLEOTIDE SEQUENCE</scope>
    <source>
        <strain evidence="2">AZH3</strain>
    </source>
</reference>
<evidence type="ECO:0000313" key="4">
    <source>
        <dbReference type="Proteomes" id="UP000077671"/>
    </source>
</evidence>
<feature type="compositionally biased region" description="Basic and acidic residues" evidence="1">
    <location>
        <begin position="115"/>
        <end position="124"/>
    </location>
</feature>
<dbReference type="GO" id="GO:0070860">
    <property type="term" value="C:RNA polymerase I core factor complex"/>
    <property type="evidence" value="ECO:0007669"/>
    <property type="project" value="TreeGrafter"/>
</dbReference>
<dbReference type="Proteomes" id="UP000077671">
    <property type="component" value="Unassembled WGS sequence"/>
</dbReference>
<dbReference type="InterPro" id="IPR053029">
    <property type="entry name" value="RNA_pol_I-specific_init_factor"/>
</dbReference>
<dbReference type="AlphaFoldDB" id="A0A177VGE4"/>
<protein>
    <submittedName>
        <fullName evidence="3">Uncharacterized protein</fullName>
    </submittedName>
</protein>
<feature type="compositionally biased region" description="Acidic residues" evidence="1">
    <location>
        <begin position="410"/>
        <end position="419"/>
    </location>
</feature>
<dbReference type="PANTHER" id="PTHR28244:SF1">
    <property type="entry name" value="RNA POLYMERASE I-SPECIFIC TRANSCRIPTION INITIATION FACTOR RRN11"/>
    <property type="match status" value="1"/>
</dbReference>
<feature type="compositionally biased region" description="Polar residues" evidence="1">
    <location>
        <begin position="305"/>
        <end position="322"/>
    </location>
</feature>
<comment type="caution">
    <text evidence="3">The sequence shown here is derived from an EMBL/GenBank/DDBJ whole genome shotgun (WGS) entry which is preliminary data.</text>
</comment>
<dbReference type="GO" id="GO:0042790">
    <property type="term" value="P:nucleolar large rRNA transcription by RNA polymerase I"/>
    <property type="evidence" value="ECO:0007669"/>
    <property type="project" value="TreeGrafter"/>
</dbReference>
<name>A0A177VGE4_9BASI</name>
<accession>A0A177VGE4</accession>
<feature type="region of interest" description="Disordered" evidence="1">
    <location>
        <begin position="295"/>
        <end position="427"/>
    </location>
</feature>
<evidence type="ECO:0000313" key="5">
    <source>
        <dbReference type="Proteomes" id="UP000836402"/>
    </source>
</evidence>
<organism evidence="3 4">
    <name type="scientific">Tilletia caries</name>
    <name type="common">wheat bunt fungus</name>
    <dbReference type="NCBI Taxonomy" id="13290"/>
    <lineage>
        <taxon>Eukaryota</taxon>
        <taxon>Fungi</taxon>
        <taxon>Dikarya</taxon>
        <taxon>Basidiomycota</taxon>
        <taxon>Ustilaginomycotina</taxon>
        <taxon>Exobasidiomycetes</taxon>
        <taxon>Tilletiales</taxon>
        <taxon>Tilletiaceae</taxon>
        <taxon>Tilletia</taxon>
    </lineage>
</organism>
<evidence type="ECO:0000313" key="2">
    <source>
        <dbReference type="EMBL" id="CAD6926714.1"/>
    </source>
</evidence>
<dbReference type="GO" id="GO:0001181">
    <property type="term" value="F:RNA polymerase I general transcription initiation factor activity"/>
    <property type="evidence" value="ECO:0007669"/>
    <property type="project" value="InterPro"/>
</dbReference>
<dbReference type="InterPro" id="IPR007224">
    <property type="entry name" value="TIF_Rrn11"/>
</dbReference>
<proteinExistence type="predicted"/>
<evidence type="ECO:0000256" key="1">
    <source>
        <dbReference type="SAM" id="MobiDB-lite"/>
    </source>
</evidence>
<dbReference type="EMBL" id="LWDD02000894">
    <property type="protein sequence ID" value="KAE8255703.1"/>
    <property type="molecule type" value="Genomic_DNA"/>
</dbReference>
<dbReference type="EMBL" id="CAJHJG010003143">
    <property type="protein sequence ID" value="CAD6926714.1"/>
    <property type="molecule type" value="Genomic_DNA"/>
</dbReference>
<feature type="compositionally biased region" description="Acidic residues" evidence="1">
    <location>
        <begin position="350"/>
        <end position="361"/>
    </location>
</feature>
<dbReference type="GO" id="GO:0001164">
    <property type="term" value="F:RNA polymerase I core promoter sequence-specific DNA binding"/>
    <property type="evidence" value="ECO:0007669"/>
    <property type="project" value="InterPro"/>
</dbReference>
<reference evidence="3" key="2">
    <citation type="journal article" date="2019" name="IMA Fungus">
        <title>Genome sequencing and comparison of five Tilletia species to identify candidate genes for the detection of regulated species infecting wheat.</title>
        <authorList>
            <person name="Nguyen H.D.T."/>
            <person name="Sultana T."/>
            <person name="Kesanakurti P."/>
            <person name="Hambleton S."/>
        </authorList>
    </citation>
    <scope>NUCLEOTIDE SEQUENCE</scope>
    <source>
        <strain evidence="3">DAOMC 238032</strain>
    </source>
</reference>
<feature type="region of interest" description="Disordered" evidence="1">
    <location>
        <begin position="107"/>
        <end position="133"/>
    </location>
</feature>
<dbReference type="GO" id="GO:0017025">
    <property type="term" value="F:TBP-class protein binding"/>
    <property type="evidence" value="ECO:0007669"/>
    <property type="project" value="TreeGrafter"/>
</dbReference>
<gene>
    <name evidence="3" type="ORF">A4X03_0g5520</name>
    <name evidence="2" type="ORF">JKIAZH3_G7194</name>
</gene>
<dbReference type="Pfam" id="PF04090">
    <property type="entry name" value="Rrn11"/>
    <property type="match status" value="1"/>
</dbReference>
<sequence>MPLHSFLPPYPATRGERVFNYSRSHTLSQQPSANSHARPASATQIPLRLQHLRKVFDILHLSLLRGDGPRAARALRLLVRSKEWRHAELWRYGLAVAGLLARDASLEGTTTTNGGRDDSSEHAESSTSRQVQLKQAEEAATNRRLAYLRGLYRAKPALRSEVLVDIVYELIELKRYDEAMREIEYVLDSHPFRNNPSLHLLAGILTLESGSQAHGFPRAHASSPSALAELPSAVRRAAEHHFRRTLTATRKDEADKQYAAQARMVVKKRRDETVRTQRKAGLEIGLEKQRISRAKREETLLGQEYTATSTEKPPSSRSVSENARQKRIRRMERKYAGPHKWAMTLAQTDEIPDSDVDDDEERASQHSAVSDVEDNDGSGENGPGAGTTHGDDADEDVDMVDIDRVPQDVNPDEDDDGDGETPRRLPSAFAAAAHLLEGWTKSEASRRPSTWEAQAAQSYLDVIQADTS</sequence>
<evidence type="ECO:0000313" key="3">
    <source>
        <dbReference type="EMBL" id="KAE8255703.1"/>
    </source>
</evidence>